<keyword evidence="1" id="KW-0472">Membrane</keyword>
<evidence type="ECO:0000313" key="3">
    <source>
        <dbReference type="Proteomes" id="UP000027770"/>
    </source>
</evidence>
<dbReference type="AlphaFoldDB" id="A0AA40M4N0"/>
<feature type="transmembrane region" description="Helical" evidence="1">
    <location>
        <begin position="98"/>
        <end position="124"/>
    </location>
</feature>
<dbReference type="EMBL" id="JENW01000156">
    <property type="protein sequence ID" value="KEI11786.1"/>
    <property type="molecule type" value="Genomic_DNA"/>
</dbReference>
<feature type="transmembrane region" description="Helical" evidence="1">
    <location>
        <begin position="12"/>
        <end position="33"/>
    </location>
</feature>
<feature type="transmembrane region" description="Helical" evidence="1">
    <location>
        <begin position="183"/>
        <end position="205"/>
    </location>
</feature>
<comment type="caution">
    <text evidence="2">The sequence shown here is derived from an EMBL/GenBank/DDBJ whole genome shotgun (WGS) entry which is preliminary data.</text>
</comment>
<protein>
    <submittedName>
        <fullName evidence="2">Uncharacterized protein</fullName>
    </submittedName>
</protein>
<proteinExistence type="predicted"/>
<evidence type="ECO:0000313" key="2">
    <source>
        <dbReference type="EMBL" id="KEI11786.1"/>
    </source>
</evidence>
<sequence>MNNNLQTNLRFLSIKWVMFIIFPILIHIFITIKNSITHSSTVYDLILSIFNDYYLIFYILYLLFSILVLKVIVREGFDSYVYIRFKYRSKWFYNKIRFIGLIAFIYILVIIGLCILASIGHFGFSNLWSEFSKIHFKTYDIIFSFSPIRATLISSILLFMYLFTLGLIIFISSLFVKHNVFAFVIAFLINIINMLSFLCNIRLFHKIGFCHNTLLTFHSLTNNNLQPTIIHSFIYWIVFISILIFIGSKRINKMDLN</sequence>
<feature type="transmembrane region" description="Helical" evidence="1">
    <location>
        <begin position="152"/>
        <end position="176"/>
    </location>
</feature>
<keyword evidence="1" id="KW-1133">Transmembrane helix</keyword>
<feature type="transmembrane region" description="Helical" evidence="1">
    <location>
        <begin position="225"/>
        <end position="246"/>
    </location>
</feature>
<feature type="transmembrane region" description="Helical" evidence="1">
    <location>
        <begin position="53"/>
        <end position="77"/>
    </location>
</feature>
<reference evidence="2 3" key="1">
    <citation type="submission" date="2014-02" db="EMBL/GenBank/DDBJ databases">
        <title>Plasmidome dynamics in the species complex Clostridium novyi sensu lato converts strains of independent lineages into distinctly different pathogens.</title>
        <authorList>
            <person name="Skarin H."/>
            <person name="Segerman B."/>
        </authorList>
    </citation>
    <scope>NUCLEOTIDE SEQUENCE [LARGE SCALE GENOMIC DNA]</scope>
    <source>
        <strain evidence="2 3">ATCC 27606</strain>
    </source>
</reference>
<accession>A0AA40M4N0</accession>
<keyword evidence="3" id="KW-1185">Reference proteome</keyword>
<dbReference type="Proteomes" id="UP000027770">
    <property type="component" value="Unassembled WGS sequence"/>
</dbReference>
<organism evidence="2 3">
    <name type="scientific">Clostridium novyi B str. ATCC 27606</name>
    <dbReference type="NCBI Taxonomy" id="1443123"/>
    <lineage>
        <taxon>Bacteria</taxon>
        <taxon>Bacillati</taxon>
        <taxon>Bacillota</taxon>
        <taxon>Clostridia</taxon>
        <taxon>Eubacteriales</taxon>
        <taxon>Clostridiaceae</taxon>
        <taxon>Clostridium</taxon>
    </lineage>
</organism>
<name>A0AA40M4N0_CLONO</name>
<gene>
    <name evidence="2" type="ORF">Z959_12995</name>
</gene>
<evidence type="ECO:0000256" key="1">
    <source>
        <dbReference type="SAM" id="Phobius"/>
    </source>
</evidence>
<keyword evidence="1" id="KW-0812">Transmembrane</keyword>